<organism evidence="4 5">
    <name type="scientific">Anaerolinea thermophila (strain DSM 14523 / JCM 11388 / NBRC 100420 / UNI-1)</name>
    <dbReference type="NCBI Taxonomy" id="926569"/>
    <lineage>
        <taxon>Bacteria</taxon>
        <taxon>Bacillati</taxon>
        <taxon>Chloroflexota</taxon>
        <taxon>Anaerolineae</taxon>
        <taxon>Anaerolineales</taxon>
        <taxon>Anaerolineaceae</taxon>
        <taxon>Anaerolinea</taxon>
    </lineage>
</organism>
<keyword evidence="5" id="KW-1185">Reference proteome</keyword>
<evidence type="ECO:0000313" key="4">
    <source>
        <dbReference type="EMBL" id="BAJ63024.1"/>
    </source>
</evidence>
<feature type="transmembrane region" description="Helical" evidence="3">
    <location>
        <begin position="48"/>
        <end position="68"/>
    </location>
</feature>
<dbReference type="PROSITE" id="PS00379">
    <property type="entry name" value="CDP_ALCOHOL_P_TRANSF"/>
    <property type="match status" value="1"/>
</dbReference>
<keyword evidence="3" id="KW-0812">Transmembrane</keyword>
<proteinExistence type="inferred from homology"/>
<dbReference type="STRING" id="926569.ANT_09900"/>
<evidence type="ECO:0000256" key="1">
    <source>
        <dbReference type="ARBA" id="ARBA00022679"/>
    </source>
</evidence>
<comment type="similarity">
    <text evidence="2">Belongs to the CDP-alcohol phosphatidyltransferase class-I family.</text>
</comment>
<protein>
    <submittedName>
        <fullName evidence="4">Phosphatidylinositol synthase</fullName>
    </submittedName>
</protein>
<dbReference type="HOGENOM" id="CLU_080384_1_0_0"/>
<gene>
    <name evidence="4" type="ordered locus">ANT_09900</name>
</gene>
<dbReference type="GO" id="GO:0016780">
    <property type="term" value="F:phosphotransferase activity, for other substituted phosphate groups"/>
    <property type="evidence" value="ECO:0007669"/>
    <property type="project" value="InterPro"/>
</dbReference>
<keyword evidence="3" id="KW-0472">Membrane</keyword>
<dbReference type="EMBL" id="AP012029">
    <property type="protein sequence ID" value="BAJ63024.1"/>
    <property type="molecule type" value="Genomic_DNA"/>
</dbReference>
<dbReference type="Pfam" id="PF01066">
    <property type="entry name" value="CDP-OH_P_transf"/>
    <property type="match status" value="1"/>
</dbReference>
<dbReference type="KEGG" id="atm:ANT_09900"/>
<accession>E8N3L0</accession>
<keyword evidence="3" id="KW-1133">Transmembrane helix</keyword>
<keyword evidence="1 2" id="KW-0808">Transferase</keyword>
<dbReference type="GO" id="GO:0016020">
    <property type="term" value="C:membrane"/>
    <property type="evidence" value="ECO:0007669"/>
    <property type="project" value="InterPro"/>
</dbReference>
<dbReference type="AlphaFoldDB" id="E8N3L0"/>
<sequence length="201" mass="22123">MTFTDFLRKTFKNVLEPVAMFFNRLGIMPNTMTILGLAGNMVGAGLLAMGHIPAGGLVILLVGPIDALDGTMARLRGLPTEFGAFVDSVTDRYSELVIFLGLLIYFLREDLWLGALLVYLAAAGSVLVSYIRARAQSVGFETKIGLFTRVERFLVLVPGLIFNQPMISLALIALFGNITALQRIWHVRKQAYERTAIEKEG</sequence>
<evidence type="ECO:0000313" key="5">
    <source>
        <dbReference type="Proteomes" id="UP000008922"/>
    </source>
</evidence>
<name>E8N3L0_ANATU</name>
<feature type="transmembrane region" description="Helical" evidence="3">
    <location>
        <begin position="113"/>
        <end position="133"/>
    </location>
</feature>
<dbReference type="Gene3D" id="1.20.120.1760">
    <property type="match status" value="1"/>
</dbReference>
<evidence type="ECO:0000256" key="3">
    <source>
        <dbReference type="SAM" id="Phobius"/>
    </source>
</evidence>
<dbReference type="InParanoid" id="E8N3L0"/>
<dbReference type="InterPro" id="IPR043130">
    <property type="entry name" value="CDP-OH_PTrfase_TM_dom"/>
</dbReference>
<dbReference type="Proteomes" id="UP000008922">
    <property type="component" value="Chromosome"/>
</dbReference>
<dbReference type="GO" id="GO:0008654">
    <property type="term" value="P:phospholipid biosynthetic process"/>
    <property type="evidence" value="ECO:0007669"/>
    <property type="project" value="InterPro"/>
</dbReference>
<dbReference type="InterPro" id="IPR000462">
    <property type="entry name" value="CDP-OH_P_trans"/>
</dbReference>
<dbReference type="InterPro" id="IPR048254">
    <property type="entry name" value="CDP_ALCOHOL_P_TRANSF_CS"/>
</dbReference>
<reference evidence="4 5" key="1">
    <citation type="submission" date="2010-12" db="EMBL/GenBank/DDBJ databases">
        <title>Whole genome sequence of Anaerolinea thermophila UNI-1.</title>
        <authorList>
            <person name="Narita-Yamada S."/>
            <person name="Kishi E."/>
            <person name="Watanabe Y."/>
            <person name="Takasaki K."/>
            <person name="Ankai A."/>
            <person name="Oguchi A."/>
            <person name="Fukui S."/>
            <person name="Takahashi M."/>
            <person name="Yashiro I."/>
            <person name="Hosoyama A."/>
            <person name="Sekiguchi Y."/>
            <person name="Hanada S."/>
            <person name="Fujita N."/>
        </authorList>
    </citation>
    <scope>NUCLEOTIDE SEQUENCE [LARGE SCALE GENOMIC DNA]</scope>
    <source>
        <strain evidence="5">DSM 14523 / JCM 11388 / NBRC 100420 / UNI-1</strain>
    </source>
</reference>
<dbReference type="eggNOG" id="COG0558">
    <property type="taxonomic scope" value="Bacteria"/>
</dbReference>
<feature type="transmembrane region" description="Helical" evidence="3">
    <location>
        <begin position="153"/>
        <end position="175"/>
    </location>
</feature>
<evidence type="ECO:0000256" key="2">
    <source>
        <dbReference type="RuleBase" id="RU003750"/>
    </source>
</evidence>